<accession>A0A812P4R4</accession>
<dbReference type="Gene3D" id="1.10.510.10">
    <property type="entry name" value="Transferase(Phosphotransferase) domain 1"/>
    <property type="match status" value="1"/>
</dbReference>
<keyword evidence="4" id="KW-1185">Reference proteome</keyword>
<evidence type="ECO:0000313" key="4">
    <source>
        <dbReference type="Proteomes" id="UP000649617"/>
    </source>
</evidence>
<comment type="caution">
    <text evidence="3">The sequence shown here is derived from an EMBL/GenBank/DDBJ whole genome shotgun (WGS) entry which is preliminary data.</text>
</comment>
<protein>
    <recommendedName>
        <fullName evidence="5">Protein kinase domain-containing protein</fullName>
    </recommendedName>
</protein>
<dbReference type="InterPro" id="IPR008271">
    <property type="entry name" value="Ser/Thr_kinase_AS"/>
</dbReference>
<dbReference type="Proteomes" id="UP000649617">
    <property type="component" value="Unassembled WGS sequence"/>
</dbReference>
<gene>
    <name evidence="3" type="ORF">SPIL2461_LOCUS8005</name>
</gene>
<dbReference type="InterPro" id="IPR011009">
    <property type="entry name" value="Kinase-like_dom_sf"/>
</dbReference>
<dbReference type="AlphaFoldDB" id="A0A812P4R4"/>
<proteinExistence type="predicted"/>
<feature type="region of interest" description="Disordered" evidence="1">
    <location>
        <begin position="68"/>
        <end position="90"/>
    </location>
</feature>
<dbReference type="GO" id="GO:0004672">
    <property type="term" value="F:protein kinase activity"/>
    <property type="evidence" value="ECO:0007669"/>
    <property type="project" value="InterPro"/>
</dbReference>
<reference evidence="3" key="1">
    <citation type="submission" date="2021-02" db="EMBL/GenBank/DDBJ databases">
        <authorList>
            <person name="Dougan E. K."/>
            <person name="Rhodes N."/>
            <person name="Thang M."/>
            <person name="Chan C."/>
        </authorList>
    </citation>
    <scope>NUCLEOTIDE SEQUENCE</scope>
</reference>
<feature type="chain" id="PRO_5032695715" description="Protein kinase domain-containing protein" evidence="2">
    <location>
        <begin position="26"/>
        <end position="196"/>
    </location>
</feature>
<dbReference type="SUPFAM" id="SSF56112">
    <property type="entry name" value="Protein kinase-like (PK-like)"/>
    <property type="match status" value="1"/>
</dbReference>
<keyword evidence="2" id="KW-0732">Signal</keyword>
<dbReference type="EMBL" id="CAJNIZ010012936">
    <property type="protein sequence ID" value="CAE7340334.1"/>
    <property type="molecule type" value="Genomic_DNA"/>
</dbReference>
<evidence type="ECO:0000256" key="1">
    <source>
        <dbReference type="SAM" id="MobiDB-lite"/>
    </source>
</evidence>
<dbReference type="PROSITE" id="PS00108">
    <property type="entry name" value="PROTEIN_KINASE_ST"/>
    <property type="match status" value="1"/>
</dbReference>
<dbReference type="PROSITE" id="PS51257">
    <property type="entry name" value="PROKAR_LIPOPROTEIN"/>
    <property type="match status" value="1"/>
</dbReference>
<organism evidence="3 4">
    <name type="scientific">Symbiodinium pilosum</name>
    <name type="common">Dinoflagellate</name>
    <dbReference type="NCBI Taxonomy" id="2952"/>
    <lineage>
        <taxon>Eukaryota</taxon>
        <taxon>Sar</taxon>
        <taxon>Alveolata</taxon>
        <taxon>Dinophyceae</taxon>
        <taxon>Suessiales</taxon>
        <taxon>Symbiodiniaceae</taxon>
        <taxon>Symbiodinium</taxon>
    </lineage>
</organism>
<evidence type="ECO:0008006" key="5">
    <source>
        <dbReference type="Google" id="ProtNLM"/>
    </source>
</evidence>
<name>A0A812P4R4_SYMPI</name>
<feature type="signal peptide" evidence="2">
    <location>
        <begin position="1"/>
        <end position="25"/>
    </location>
</feature>
<evidence type="ECO:0000256" key="2">
    <source>
        <dbReference type="SAM" id="SignalP"/>
    </source>
</evidence>
<sequence length="196" mass="21019">MTPTMPRLSLPAVLAVLACAPWASAARITVGGAATENVHGTGGQQLAAGQQLRNRFVLIERLGSASKAVQGEQKEAHGEGGEPVPGKDFPNVGRLATYGNSLFRSVTFQGPEDLGMGSFGDAWKAYDHERKEYTLTPDAERETEQAAQECLDIQRILAHVVEGILEAVDFLSRQNLIHHDLKPDNVCVTGAGEAKM</sequence>
<evidence type="ECO:0000313" key="3">
    <source>
        <dbReference type="EMBL" id="CAE7340334.1"/>
    </source>
</evidence>